<evidence type="ECO:0000313" key="5">
    <source>
        <dbReference type="EMBL" id="GGG50560.1"/>
    </source>
</evidence>
<feature type="domain" description="Cyclic nucleotide-binding" evidence="3">
    <location>
        <begin position="17"/>
        <end position="135"/>
    </location>
</feature>
<dbReference type="Pfam" id="PF03445">
    <property type="entry name" value="DUF294"/>
    <property type="match status" value="1"/>
</dbReference>
<dbReference type="InterPro" id="IPR000595">
    <property type="entry name" value="cNMP-bd_dom"/>
</dbReference>
<protein>
    <submittedName>
        <fullName evidence="5">Nucleotidyltransferase</fullName>
    </submittedName>
</protein>
<dbReference type="SMART" id="SM00100">
    <property type="entry name" value="cNMP"/>
    <property type="match status" value="1"/>
</dbReference>
<dbReference type="Gene3D" id="3.10.580.10">
    <property type="entry name" value="CBS-domain"/>
    <property type="match status" value="1"/>
</dbReference>
<evidence type="ECO:0000256" key="2">
    <source>
        <dbReference type="PROSITE-ProRule" id="PRU00703"/>
    </source>
</evidence>
<comment type="caution">
    <text evidence="5">The sequence shown here is derived from an EMBL/GenBank/DDBJ whole genome shotgun (WGS) entry which is preliminary data.</text>
</comment>
<feature type="domain" description="CBS" evidence="4">
    <location>
        <begin position="230"/>
        <end position="289"/>
    </location>
</feature>
<dbReference type="InterPro" id="IPR018821">
    <property type="entry name" value="DUF294_put_nucleoTrafse_sb-bd"/>
</dbReference>
<keyword evidence="1 2" id="KW-0129">CBS domain</keyword>
<evidence type="ECO:0000259" key="3">
    <source>
        <dbReference type="PROSITE" id="PS50042"/>
    </source>
</evidence>
<name>A0A917GLE1_9FLAO</name>
<dbReference type="CDD" id="cd04587">
    <property type="entry name" value="CBS_pair_CAP-ED_NT_Pol-beta-like_DUF294_assoc"/>
    <property type="match status" value="1"/>
</dbReference>
<dbReference type="Proteomes" id="UP000625976">
    <property type="component" value="Unassembled WGS sequence"/>
</dbReference>
<dbReference type="SUPFAM" id="SSF51206">
    <property type="entry name" value="cAMP-binding domain-like"/>
    <property type="match status" value="1"/>
</dbReference>
<evidence type="ECO:0000259" key="4">
    <source>
        <dbReference type="PROSITE" id="PS51371"/>
    </source>
</evidence>
<dbReference type="PROSITE" id="PS51371">
    <property type="entry name" value="CBS"/>
    <property type="match status" value="2"/>
</dbReference>
<gene>
    <name evidence="5" type="ORF">GCM10010976_22210</name>
</gene>
<sequence length="632" mass="71507">MNTIALRISDFLKNHPPFSMLQTEQLLAISQAVEVHYIEKGQIVFETETPVKDQFYIVKDGAIGLYRNNHSNLVDECDEGDIFGLRALMRQGTYQLSAMAMEESILYSISANLLTEYITVNQKASTFLLQTFVSNSNFNTTDSFIDGAIKNAADMPDFNEELSASYSKNPIHCSPETSIQEAAKTMTLKRVGSIIITQNKKPIGIITDKDLRVKIATGTVSIDKPVTEIMSAPVITYPKNISVAEAQIAMLQHKITHLCITEDGSNQSELKGVLSEHDIIVVRENNASVLVKEIKRANTTKELQLIIQKTQQLLNRYIAQELPIRYITSINSAIINSLTNKIIEFAISKMVTAPPVPFAWLAIGSQGRQEQLLLTDQDNCLVFEDVSPELHQQTQDYFLLLAKEITIQLNQVGFEFCPANMMGSNPKWCLSVSQWQAQFKRWITKPDQDNLMLCTIFFDFERVYGDSDMVDQLSDSIFKSIDSYEIFLNYLGLNALQNPPPLSFFRNFLVEDSGEHKDQFDIKARAIMPLVDAARLLILSKEIKAHNSTIARYTKLAELEPQNSDLYFACIEAFKNLLYFRTQQGLLHEDSGRYINLQTLSKANKLELKSAFKAVKAIQELIQVRFKLSQLM</sequence>
<dbReference type="Pfam" id="PF00027">
    <property type="entry name" value="cNMP_binding"/>
    <property type="match status" value="1"/>
</dbReference>
<feature type="domain" description="CBS" evidence="4">
    <location>
        <begin position="166"/>
        <end position="221"/>
    </location>
</feature>
<reference evidence="5" key="1">
    <citation type="journal article" date="2014" name="Int. J. Syst. Evol. Microbiol.">
        <title>Complete genome sequence of Corynebacterium casei LMG S-19264T (=DSM 44701T), isolated from a smear-ripened cheese.</title>
        <authorList>
            <consortium name="US DOE Joint Genome Institute (JGI-PGF)"/>
            <person name="Walter F."/>
            <person name="Albersmeier A."/>
            <person name="Kalinowski J."/>
            <person name="Ruckert C."/>
        </authorList>
    </citation>
    <scope>NUCLEOTIDE SEQUENCE</scope>
    <source>
        <strain evidence="5">CGMCC 1.12751</strain>
    </source>
</reference>
<dbReference type="SMART" id="SM00116">
    <property type="entry name" value="CBS"/>
    <property type="match status" value="2"/>
</dbReference>
<accession>A0A917GLE1</accession>
<dbReference type="Gene3D" id="2.60.120.10">
    <property type="entry name" value="Jelly Rolls"/>
    <property type="match status" value="1"/>
</dbReference>
<organism evidence="5 6">
    <name type="scientific">Bizionia arctica</name>
    <dbReference type="NCBI Taxonomy" id="1495645"/>
    <lineage>
        <taxon>Bacteria</taxon>
        <taxon>Pseudomonadati</taxon>
        <taxon>Bacteroidota</taxon>
        <taxon>Flavobacteriia</taxon>
        <taxon>Flavobacteriales</taxon>
        <taxon>Flavobacteriaceae</taxon>
        <taxon>Bizionia</taxon>
    </lineage>
</organism>
<dbReference type="CDD" id="cd00038">
    <property type="entry name" value="CAP_ED"/>
    <property type="match status" value="1"/>
</dbReference>
<reference evidence="5" key="2">
    <citation type="submission" date="2020-09" db="EMBL/GenBank/DDBJ databases">
        <authorList>
            <person name="Sun Q."/>
            <person name="Zhou Y."/>
        </authorList>
    </citation>
    <scope>NUCLEOTIDE SEQUENCE</scope>
    <source>
        <strain evidence="5">CGMCC 1.12751</strain>
    </source>
</reference>
<dbReference type="PANTHER" id="PTHR43080">
    <property type="entry name" value="CBS DOMAIN-CONTAINING PROTEIN CBSX3, MITOCHONDRIAL"/>
    <property type="match status" value="1"/>
</dbReference>
<dbReference type="InterPro" id="IPR014710">
    <property type="entry name" value="RmlC-like_jellyroll"/>
</dbReference>
<dbReference type="CDD" id="cd05401">
    <property type="entry name" value="NT_GlnE_GlnD_like"/>
    <property type="match status" value="1"/>
</dbReference>
<dbReference type="InterPro" id="IPR018490">
    <property type="entry name" value="cNMP-bd_dom_sf"/>
</dbReference>
<dbReference type="InterPro" id="IPR046342">
    <property type="entry name" value="CBS_dom_sf"/>
</dbReference>
<keyword evidence="6" id="KW-1185">Reference proteome</keyword>
<dbReference type="SUPFAM" id="SSF54631">
    <property type="entry name" value="CBS-domain pair"/>
    <property type="match status" value="1"/>
</dbReference>
<dbReference type="GO" id="GO:0008773">
    <property type="term" value="F:[protein-PII] uridylyltransferase activity"/>
    <property type="evidence" value="ECO:0007669"/>
    <property type="project" value="InterPro"/>
</dbReference>
<dbReference type="Pfam" id="PF00571">
    <property type="entry name" value="CBS"/>
    <property type="match status" value="2"/>
</dbReference>
<evidence type="ECO:0000313" key="6">
    <source>
        <dbReference type="Proteomes" id="UP000625976"/>
    </source>
</evidence>
<dbReference type="EMBL" id="BMFQ01000002">
    <property type="protein sequence ID" value="GGG50560.1"/>
    <property type="molecule type" value="Genomic_DNA"/>
</dbReference>
<dbReference type="AlphaFoldDB" id="A0A917GLE1"/>
<dbReference type="InterPro" id="IPR000644">
    <property type="entry name" value="CBS_dom"/>
</dbReference>
<dbReference type="Pfam" id="PF10335">
    <property type="entry name" value="DUF294_C"/>
    <property type="match status" value="1"/>
</dbReference>
<dbReference type="RefSeq" id="WP_188464751.1">
    <property type="nucleotide sequence ID" value="NZ_BMFQ01000002.1"/>
</dbReference>
<dbReference type="InterPro" id="IPR051257">
    <property type="entry name" value="Diverse_CBS-Domain"/>
</dbReference>
<evidence type="ECO:0000256" key="1">
    <source>
        <dbReference type="ARBA" id="ARBA00023122"/>
    </source>
</evidence>
<dbReference type="InterPro" id="IPR005105">
    <property type="entry name" value="GlnD_Uridyltrans_N"/>
</dbReference>
<dbReference type="PANTHER" id="PTHR43080:SF2">
    <property type="entry name" value="CBS DOMAIN-CONTAINING PROTEIN"/>
    <property type="match status" value="1"/>
</dbReference>
<proteinExistence type="predicted"/>
<dbReference type="PROSITE" id="PS50042">
    <property type="entry name" value="CNMP_BINDING_3"/>
    <property type="match status" value="1"/>
</dbReference>